<dbReference type="KEGG" id="saci:Sinac_0497"/>
<dbReference type="EMBL" id="CP003364">
    <property type="protein sequence ID" value="AGA24932.1"/>
    <property type="molecule type" value="Genomic_DNA"/>
</dbReference>
<accession>L0D6S7</accession>
<gene>
    <name evidence="1" type="ordered locus">Sinac_0497</name>
</gene>
<keyword evidence="2" id="KW-1185">Reference proteome</keyword>
<dbReference type="AlphaFoldDB" id="L0D6S7"/>
<dbReference type="eggNOG" id="ENOG502Z90X">
    <property type="taxonomic scope" value="Bacteria"/>
</dbReference>
<organism evidence="1 2">
    <name type="scientific">Singulisphaera acidiphila (strain ATCC BAA-1392 / DSM 18658 / VKM B-2454 / MOB10)</name>
    <dbReference type="NCBI Taxonomy" id="886293"/>
    <lineage>
        <taxon>Bacteria</taxon>
        <taxon>Pseudomonadati</taxon>
        <taxon>Planctomycetota</taxon>
        <taxon>Planctomycetia</taxon>
        <taxon>Isosphaerales</taxon>
        <taxon>Isosphaeraceae</taxon>
        <taxon>Singulisphaera</taxon>
    </lineage>
</organism>
<dbReference type="GO" id="GO:0005975">
    <property type="term" value="P:carbohydrate metabolic process"/>
    <property type="evidence" value="ECO:0007669"/>
    <property type="project" value="InterPro"/>
</dbReference>
<evidence type="ECO:0000313" key="2">
    <source>
        <dbReference type="Proteomes" id="UP000010798"/>
    </source>
</evidence>
<dbReference type="OrthoDB" id="234760at2"/>
<dbReference type="Proteomes" id="UP000010798">
    <property type="component" value="Chromosome"/>
</dbReference>
<reference evidence="1 2" key="1">
    <citation type="submission" date="2012-02" db="EMBL/GenBank/DDBJ databases">
        <title>Complete sequence of chromosome of Singulisphaera acidiphila DSM 18658.</title>
        <authorList>
            <consortium name="US DOE Joint Genome Institute (JGI-PGF)"/>
            <person name="Lucas S."/>
            <person name="Copeland A."/>
            <person name="Lapidus A."/>
            <person name="Glavina del Rio T."/>
            <person name="Dalin E."/>
            <person name="Tice H."/>
            <person name="Bruce D."/>
            <person name="Goodwin L."/>
            <person name="Pitluck S."/>
            <person name="Peters L."/>
            <person name="Ovchinnikova G."/>
            <person name="Chertkov O."/>
            <person name="Kyrpides N."/>
            <person name="Mavromatis K."/>
            <person name="Ivanova N."/>
            <person name="Brettin T."/>
            <person name="Detter J.C."/>
            <person name="Han C."/>
            <person name="Larimer F."/>
            <person name="Land M."/>
            <person name="Hauser L."/>
            <person name="Markowitz V."/>
            <person name="Cheng J.-F."/>
            <person name="Hugenholtz P."/>
            <person name="Woyke T."/>
            <person name="Wu D."/>
            <person name="Tindall B."/>
            <person name="Pomrenke H."/>
            <person name="Brambilla E."/>
            <person name="Klenk H.-P."/>
            <person name="Eisen J.A."/>
        </authorList>
    </citation>
    <scope>NUCLEOTIDE SEQUENCE [LARGE SCALE GENOMIC DNA]</scope>
    <source>
        <strain evidence="2">ATCC BAA-1392 / DSM 18658 / VKM B-2454 / MOB10</strain>
    </source>
</reference>
<dbReference type="HOGENOM" id="CLU_397242_0_0_0"/>
<dbReference type="STRING" id="886293.Sinac_0497"/>
<dbReference type="SUPFAM" id="SSF48208">
    <property type="entry name" value="Six-hairpin glycosidases"/>
    <property type="match status" value="1"/>
</dbReference>
<proteinExistence type="predicted"/>
<protein>
    <submittedName>
        <fullName evidence="1">Uncharacterized protein</fullName>
    </submittedName>
</protein>
<dbReference type="RefSeq" id="WP_015244117.1">
    <property type="nucleotide sequence ID" value="NC_019892.1"/>
</dbReference>
<sequence length="729" mass="80165">MIAIAALFMALSQASLQGGRDDAGGLVFSQAERLSTLTFCCARDNDLFQSLVQGGANPARFDSVDEAIDRAGRGTGVLVLADRYPSERTVLGPEPLEKAKTKQLRLFLEYPRSLPGIELGEPRGIGWERAVVAAEAEDWGLPKLRILAVHDCRFLPTTSTNPVLVVARVAGFDTALYGLPQERFPLLFTSSDGFLVATTKLSGFVTARYAHSEDWMALWRQILAKLDPAGAPHKLVVKPTVRPALGKDEPLPADASEAAFERFVGWFEKSRLLVPAAREPQVRELLTAGVETIEPPAPGGMSGDGSLGILEGYSSQIRPDGSQLQRTPLRADCQAESASVLALHALLKGDARSRAVAHNLLDYLYVTSELHRGERGDPNHPAFGLIAWGAISPAWQIGNYGDDNARTLLATLLATASLESDKWDASILKALLANLRTTGKLGFRGDRVDVPALEQKGWKAYYDAQPVNYAPVFEAYLWACNLWAFARTGEREFLEKSKTAIRMTMAQYPSGWRFGDYSERARMLLPLAWLVRVEDTEEHRHWLKQVANDLVKNQHACGAIPERFSGMGGGHYVVPASNEAYGTTETPLIQKNGDPVSDQLYTTGFALLGLHEAVAATGDAELKQAEDRLAEYLVRIQVRSDTIPYLDGAWFRAFDYGRWDFWASSADIGWGAWCVESGWGQTWTAATLALRLKHTSLWELTSTSKIKQQLPEVQKLMSVNQGAPWKKGL</sequence>
<dbReference type="InterPro" id="IPR008928">
    <property type="entry name" value="6-hairpin_glycosidase_sf"/>
</dbReference>
<evidence type="ECO:0000313" key="1">
    <source>
        <dbReference type="EMBL" id="AGA24932.1"/>
    </source>
</evidence>
<name>L0D6S7_SINAD</name>